<dbReference type="InterPro" id="IPR009072">
    <property type="entry name" value="Histone-fold"/>
</dbReference>
<sequence>MASSIARHTSTISLVSTASLPREGNLFVHTLSRYRDQLETACDKILDKCCLENKSGMAMGQSSQETAHTHSPRVLEGRAREVLAQHLIELLSSLVLPEPLPQTIKDVDARLAEGQLCFPDKLIPTEAELDAFRALAEKGKKASSALLNLPVDKIFIALKELTGRFNHSTCIYITAVTEKVISNFLKMVIYYEESVQVERVIRAATIQVSFNAFKD</sequence>
<dbReference type="Gene3D" id="1.10.20.10">
    <property type="entry name" value="Histone, subunit A"/>
    <property type="match status" value="1"/>
</dbReference>
<name>A0A5K3EIV1_MESCO</name>
<dbReference type="GO" id="GO:0046982">
    <property type="term" value="F:protein heterodimerization activity"/>
    <property type="evidence" value="ECO:0007669"/>
    <property type="project" value="InterPro"/>
</dbReference>
<evidence type="ECO:0000313" key="1">
    <source>
        <dbReference type="WBParaSite" id="MCU_000905-RD"/>
    </source>
</evidence>
<dbReference type="AlphaFoldDB" id="A0A5K3EIV1"/>
<reference evidence="1" key="1">
    <citation type="submission" date="2019-11" db="UniProtKB">
        <authorList>
            <consortium name="WormBaseParasite"/>
        </authorList>
    </citation>
    <scope>IDENTIFICATION</scope>
</reference>
<accession>A0A5K3EIV1</accession>
<protein>
    <submittedName>
        <fullName evidence="1">Ral guanine nucleotide dissociation stimulator-like 1</fullName>
    </submittedName>
</protein>
<proteinExistence type="predicted"/>
<dbReference type="WBParaSite" id="MCU_000905-RD">
    <property type="protein sequence ID" value="MCU_000905-RD"/>
    <property type="gene ID" value="MCU_000905"/>
</dbReference>
<organism evidence="1">
    <name type="scientific">Mesocestoides corti</name>
    <name type="common">Flatworm</name>
    <dbReference type="NCBI Taxonomy" id="53468"/>
    <lineage>
        <taxon>Eukaryota</taxon>
        <taxon>Metazoa</taxon>
        <taxon>Spiralia</taxon>
        <taxon>Lophotrochozoa</taxon>
        <taxon>Platyhelminthes</taxon>
        <taxon>Cestoda</taxon>
        <taxon>Eucestoda</taxon>
        <taxon>Cyclophyllidea</taxon>
        <taxon>Mesocestoididae</taxon>
        <taxon>Mesocestoides</taxon>
    </lineage>
</organism>